<dbReference type="PRINTS" id="PR00615">
    <property type="entry name" value="CCAATSUBUNTA"/>
</dbReference>
<name>A0A0K9PZN2_ZOSMR</name>
<dbReference type="AlphaFoldDB" id="A0A0K9PZN2"/>
<dbReference type="GO" id="GO:0001228">
    <property type="term" value="F:DNA-binding transcription activator activity, RNA polymerase II-specific"/>
    <property type="evidence" value="ECO:0007669"/>
    <property type="project" value="InterPro"/>
</dbReference>
<dbReference type="GO" id="GO:0046982">
    <property type="term" value="F:protein heterodimerization activity"/>
    <property type="evidence" value="ECO:0007669"/>
    <property type="project" value="InterPro"/>
</dbReference>
<dbReference type="Pfam" id="PF00808">
    <property type="entry name" value="CBFD_NFYB_HMF"/>
    <property type="match status" value="1"/>
</dbReference>
<reference evidence="7" key="1">
    <citation type="journal article" date="2016" name="Nature">
        <title>The genome of the seagrass Zostera marina reveals angiosperm adaptation to the sea.</title>
        <authorList>
            <person name="Olsen J.L."/>
            <person name="Rouze P."/>
            <person name="Verhelst B."/>
            <person name="Lin Y.-C."/>
            <person name="Bayer T."/>
            <person name="Collen J."/>
            <person name="Dattolo E."/>
            <person name="De Paoli E."/>
            <person name="Dittami S."/>
            <person name="Maumus F."/>
            <person name="Michel G."/>
            <person name="Kersting A."/>
            <person name="Lauritano C."/>
            <person name="Lohaus R."/>
            <person name="Toepel M."/>
            <person name="Tonon T."/>
            <person name="Vanneste K."/>
            <person name="Amirebrahimi M."/>
            <person name="Brakel J."/>
            <person name="Bostroem C."/>
            <person name="Chovatia M."/>
            <person name="Grimwood J."/>
            <person name="Jenkins J.W."/>
            <person name="Jueterbock A."/>
            <person name="Mraz A."/>
            <person name="Stam W.T."/>
            <person name="Tice H."/>
            <person name="Bornberg-Bauer E."/>
            <person name="Green P.J."/>
            <person name="Pearson G.A."/>
            <person name="Procaccini G."/>
            <person name="Duarte C.M."/>
            <person name="Schmutz J."/>
            <person name="Reusch T.B.H."/>
            <person name="Van de Peer Y."/>
        </authorList>
    </citation>
    <scope>NUCLEOTIDE SEQUENCE [LARGE SCALE GENOMIC DNA]</scope>
    <source>
        <strain evidence="7">cv. Finnish</strain>
    </source>
</reference>
<dbReference type="EMBL" id="LFYR01000304">
    <property type="protein sequence ID" value="KMZ74486.1"/>
    <property type="molecule type" value="Genomic_DNA"/>
</dbReference>
<accession>A0A0K9PZN2</accession>
<feature type="region of interest" description="Disordered" evidence="4">
    <location>
        <begin position="1"/>
        <end position="35"/>
    </location>
</feature>
<dbReference type="GO" id="GO:0006357">
    <property type="term" value="P:regulation of transcription by RNA polymerase II"/>
    <property type="evidence" value="ECO:0000318"/>
    <property type="project" value="GO_Central"/>
</dbReference>
<dbReference type="Gene3D" id="1.10.20.10">
    <property type="entry name" value="Histone, subunit A"/>
    <property type="match status" value="1"/>
</dbReference>
<keyword evidence="7" id="KW-1185">Reference proteome</keyword>
<keyword evidence="3" id="KW-0804">Transcription</keyword>
<dbReference type="CDD" id="cd22907">
    <property type="entry name" value="HFD_NFYB"/>
    <property type="match status" value="1"/>
</dbReference>
<keyword evidence="2" id="KW-0805">Transcription regulation</keyword>
<sequence>MAQETSKDVCNGIEGDSATGSASNSNPGSDASSHDRFLPIANVSRIMRRALPFNAKIAKEAKEMVQECVSEFISFITGEAVEKCEREKCNSINGDDLLWSMNRLDFESYTICLKIHLVRSQLILEYILEINIIFHKPSDVILIKSLFKCILFLGCQTKPDSFRLGLVSPTSRVEAQARLA</sequence>
<comment type="similarity">
    <text evidence="1">Belongs to the NFYB/HAP3 subunit family.</text>
</comment>
<evidence type="ECO:0000313" key="6">
    <source>
        <dbReference type="EMBL" id="KMZ74486.1"/>
    </source>
</evidence>
<evidence type="ECO:0000259" key="5">
    <source>
        <dbReference type="Pfam" id="PF00808"/>
    </source>
</evidence>
<protein>
    <submittedName>
        <fullName evidence="6">Nuclear transcription factor Y subunit B-2</fullName>
    </submittedName>
</protein>
<evidence type="ECO:0000313" key="7">
    <source>
        <dbReference type="Proteomes" id="UP000036987"/>
    </source>
</evidence>
<comment type="caution">
    <text evidence="6">The sequence shown here is derived from an EMBL/GenBank/DDBJ whole genome shotgun (WGS) entry which is preliminary data.</text>
</comment>
<dbReference type="STRING" id="29655.A0A0K9PZN2"/>
<gene>
    <name evidence="6" type="ORF">ZOSMA_127G00040</name>
</gene>
<dbReference type="SUPFAM" id="SSF47113">
    <property type="entry name" value="Histone-fold"/>
    <property type="match status" value="1"/>
</dbReference>
<dbReference type="Proteomes" id="UP000036987">
    <property type="component" value="Unassembled WGS sequence"/>
</dbReference>
<dbReference type="InterPro" id="IPR027113">
    <property type="entry name" value="Transc_fact_NFYB/HAP3"/>
</dbReference>
<feature type="domain" description="Transcription factor CBF/NF-Y/archaeal histone" evidence="5">
    <location>
        <begin position="37"/>
        <end position="101"/>
    </location>
</feature>
<dbReference type="GO" id="GO:0000981">
    <property type="term" value="F:DNA-binding transcription factor activity, RNA polymerase II-specific"/>
    <property type="evidence" value="ECO:0000318"/>
    <property type="project" value="GO_Central"/>
</dbReference>
<dbReference type="InterPro" id="IPR009072">
    <property type="entry name" value="Histone-fold"/>
</dbReference>
<dbReference type="PANTHER" id="PTHR11064">
    <property type="entry name" value="CCAAT-BINDING TRANSCRIPTION FACTOR-RELATED"/>
    <property type="match status" value="1"/>
</dbReference>
<evidence type="ECO:0000256" key="4">
    <source>
        <dbReference type="SAM" id="MobiDB-lite"/>
    </source>
</evidence>
<dbReference type="GO" id="GO:0016602">
    <property type="term" value="C:CCAAT-binding factor complex"/>
    <property type="evidence" value="ECO:0000318"/>
    <property type="project" value="GO_Central"/>
</dbReference>
<feature type="compositionally biased region" description="Polar residues" evidence="4">
    <location>
        <begin position="18"/>
        <end position="31"/>
    </location>
</feature>
<evidence type="ECO:0000256" key="3">
    <source>
        <dbReference type="ARBA" id="ARBA00023163"/>
    </source>
</evidence>
<proteinExistence type="inferred from homology"/>
<evidence type="ECO:0000256" key="1">
    <source>
        <dbReference type="ARBA" id="ARBA00009053"/>
    </source>
</evidence>
<evidence type="ECO:0000256" key="2">
    <source>
        <dbReference type="ARBA" id="ARBA00023015"/>
    </source>
</evidence>
<organism evidence="6 7">
    <name type="scientific">Zostera marina</name>
    <name type="common">Eelgrass</name>
    <dbReference type="NCBI Taxonomy" id="29655"/>
    <lineage>
        <taxon>Eukaryota</taxon>
        <taxon>Viridiplantae</taxon>
        <taxon>Streptophyta</taxon>
        <taxon>Embryophyta</taxon>
        <taxon>Tracheophyta</taxon>
        <taxon>Spermatophyta</taxon>
        <taxon>Magnoliopsida</taxon>
        <taxon>Liliopsida</taxon>
        <taxon>Zosteraceae</taxon>
        <taxon>Zostera</taxon>
    </lineage>
</organism>
<dbReference type="PANTHER" id="PTHR11064:SF150">
    <property type="entry name" value="NUCLEAR TRANSCRIPTION FACTOR Y SUBUNIT B-11"/>
    <property type="match status" value="1"/>
</dbReference>
<dbReference type="InterPro" id="IPR003958">
    <property type="entry name" value="CBFA_NFYB_domain"/>
</dbReference>
<dbReference type="OrthoDB" id="386949at2759"/>